<dbReference type="EMBL" id="MCBR01007234">
    <property type="protein sequence ID" value="RKF76364.1"/>
    <property type="molecule type" value="Genomic_DNA"/>
</dbReference>
<dbReference type="AlphaFoldDB" id="A0A420IPA7"/>
<evidence type="ECO:0000313" key="3">
    <source>
        <dbReference type="EMBL" id="RKF76364.1"/>
    </source>
</evidence>
<feature type="compositionally biased region" description="Basic and acidic residues" evidence="1">
    <location>
        <begin position="188"/>
        <end position="207"/>
    </location>
</feature>
<protein>
    <recommendedName>
        <fullName evidence="5">Secreted effector protein</fullName>
    </recommendedName>
</protein>
<evidence type="ECO:0000256" key="1">
    <source>
        <dbReference type="SAM" id="MobiDB-lite"/>
    </source>
</evidence>
<feature type="compositionally biased region" description="Basic and acidic residues" evidence="1">
    <location>
        <begin position="97"/>
        <end position="110"/>
    </location>
</feature>
<dbReference type="OrthoDB" id="10566071at2759"/>
<keyword evidence="2" id="KW-0732">Signal</keyword>
<name>A0A420IPA7_9PEZI</name>
<reference evidence="3 4" key="1">
    <citation type="journal article" date="2018" name="BMC Genomics">
        <title>Comparative genome analyses reveal sequence features reflecting distinct modes of host-adaptation between dicot and monocot powdery mildew.</title>
        <authorList>
            <person name="Wu Y."/>
            <person name="Ma X."/>
            <person name="Pan Z."/>
            <person name="Kale S.D."/>
            <person name="Song Y."/>
            <person name="King H."/>
            <person name="Zhang Q."/>
            <person name="Presley C."/>
            <person name="Deng X."/>
            <person name="Wei C.I."/>
            <person name="Xiao S."/>
        </authorList>
    </citation>
    <scope>NUCLEOTIDE SEQUENCE [LARGE SCALE GENOMIC DNA]</scope>
    <source>
        <strain evidence="3">UCSC1</strain>
    </source>
</reference>
<comment type="caution">
    <text evidence="3">The sequence shown here is derived from an EMBL/GenBank/DDBJ whole genome shotgun (WGS) entry which is preliminary data.</text>
</comment>
<proteinExistence type="predicted"/>
<organism evidence="3 4">
    <name type="scientific">Golovinomyces cichoracearum</name>
    <dbReference type="NCBI Taxonomy" id="62708"/>
    <lineage>
        <taxon>Eukaryota</taxon>
        <taxon>Fungi</taxon>
        <taxon>Dikarya</taxon>
        <taxon>Ascomycota</taxon>
        <taxon>Pezizomycotina</taxon>
        <taxon>Leotiomycetes</taxon>
        <taxon>Erysiphales</taxon>
        <taxon>Erysiphaceae</taxon>
        <taxon>Golovinomyces</taxon>
    </lineage>
</organism>
<dbReference type="Proteomes" id="UP000285405">
    <property type="component" value="Unassembled WGS sequence"/>
</dbReference>
<evidence type="ECO:0000256" key="2">
    <source>
        <dbReference type="SAM" id="SignalP"/>
    </source>
</evidence>
<evidence type="ECO:0000313" key="4">
    <source>
        <dbReference type="Proteomes" id="UP000285405"/>
    </source>
</evidence>
<feature type="chain" id="PRO_5019222710" description="Secreted effector protein" evidence="2">
    <location>
        <begin position="21"/>
        <end position="219"/>
    </location>
</feature>
<sequence>MRHSATHLVVAFCTGMAVSAAPLSPLPPVSPAVLSPLPVHVPHSVIPRAESHELENAYHVSDSEGIEERDTNSDDINDSGIEQSDAEFKSAGNFYLDIDRGDDSDDERRSAPSIFNRSPTPYPQNVKDDEDQDLNDPENDDDYASIASFPDFSDDKDDLSSPASDGVFSVASDKGDSGPENQPLDVLNNEKAEKRSVEINGQTERHGGRTYITKSEWKV</sequence>
<feature type="signal peptide" evidence="2">
    <location>
        <begin position="1"/>
        <end position="20"/>
    </location>
</feature>
<evidence type="ECO:0008006" key="5">
    <source>
        <dbReference type="Google" id="ProtNLM"/>
    </source>
</evidence>
<gene>
    <name evidence="3" type="ORF">GcC1_072027</name>
</gene>
<feature type="region of interest" description="Disordered" evidence="1">
    <location>
        <begin position="48"/>
        <end position="219"/>
    </location>
</feature>
<accession>A0A420IPA7</accession>
<feature type="compositionally biased region" description="Acidic residues" evidence="1">
    <location>
        <begin position="128"/>
        <end position="143"/>
    </location>
</feature>